<comment type="similarity">
    <text evidence="5">Belongs to the TPT transporter family. SLC35D subfamily.</text>
</comment>
<evidence type="ECO:0000256" key="2">
    <source>
        <dbReference type="ARBA" id="ARBA00022692"/>
    </source>
</evidence>
<evidence type="ECO:0000313" key="7">
    <source>
        <dbReference type="EMBL" id="RKP20360.1"/>
    </source>
</evidence>
<dbReference type="STRING" id="988480.A0A075AV95"/>
<dbReference type="PANTHER" id="PTHR11132">
    <property type="entry name" value="SOLUTE CARRIER FAMILY 35"/>
    <property type="match status" value="1"/>
</dbReference>
<keyword evidence="5" id="KW-0333">Golgi apparatus</keyword>
<keyword evidence="3 5" id="KW-1133">Transmembrane helix</keyword>
<dbReference type="AlphaFoldDB" id="A0A075AV95"/>
<keyword evidence="5" id="KW-0762">Sugar transport</keyword>
<comment type="subcellular location">
    <subcellularLocation>
        <location evidence="5">Golgi apparatus membrane</location>
        <topology evidence="5">Multi-pass membrane protein</topology>
    </subcellularLocation>
    <subcellularLocation>
        <location evidence="5">Cytoplasmic vesicle membrane</location>
        <topology evidence="5">Multi-pass membrane protein</topology>
    </subcellularLocation>
    <subcellularLocation>
        <location evidence="5">Endoplasmic reticulum membrane</location>
        <topology evidence="5">Multi-pass membrane protein</topology>
    </subcellularLocation>
    <subcellularLocation>
        <location evidence="1">Membrane</location>
        <topology evidence="1">Multi-pass membrane protein</topology>
    </subcellularLocation>
</comment>
<dbReference type="GO" id="GO:0030659">
    <property type="term" value="C:cytoplasmic vesicle membrane"/>
    <property type="evidence" value="ECO:0007669"/>
    <property type="project" value="UniProtKB-SubCell"/>
</dbReference>
<dbReference type="OMA" id="VWMLINC"/>
<evidence type="ECO:0000256" key="1">
    <source>
        <dbReference type="ARBA" id="ARBA00004141"/>
    </source>
</evidence>
<feature type="transmembrane region" description="Helical" evidence="5">
    <location>
        <begin position="95"/>
        <end position="115"/>
    </location>
</feature>
<feature type="transmembrane region" description="Helical" evidence="5">
    <location>
        <begin position="37"/>
        <end position="60"/>
    </location>
</feature>
<reference evidence="9" key="2">
    <citation type="journal article" date="2018" name="Nat. Microbiol.">
        <title>Leveraging single-cell genomics to expand the fungal tree of life.</title>
        <authorList>
            <person name="Ahrendt S.R."/>
            <person name="Quandt C.A."/>
            <person name="Ciobanu D."/>
            <person name="Clum A."/>
            <person name="Salamov A."/>
            <person name="Andreopoulos B."/>
            <person name="Cheng J.F."/>
            <person name="Woyke T."/>
            <person name="Pelin A."/>
            <person name="Henrissat B."/>
            <person name="Reynolds N.K."/>
            <person name="Benny G.L."/>
            <person name="Smith M.E."/>
            <person name="James T.Y."/>
            <person name="Grigoriev I.V."/>
        </authorList>
    </citation>
    <scope>NUCLEOTIDE SEQUENCE [LARGE SCALE GENOMIC DNA]</scope>
    <source>
        <strain evidence="9">CSF55</strain>
    </source>
</reference>
<dbReference type="GO" id="GO:0005458">
    <property type="term" value="F:GDP-mannose transmembrane transporter activity"/>
    <property type="evidence" value="ECO:0007669"/>
    <property type="project" value="EnsemblFungi"/>
</dbReference>
<protein>
    <recommendedName>
        <fullName evidence="5">GDP-mannose transporter</fullName>
        <shortName evidence="5">GMT</shortName>
    </recommendedName>
</protein>
<evidence type="ECO:0000313" key="9">
    <source>
        <dbReference type="Proteomes" id="UP000281549"/>
    </source>
</evidence>
<dbReference type="GO" id="GO:0005789">
    <property type="term" value="C:endoplasmic reticulum membrane"/>
    <property type="evidence" value="ECO:0007669"/>
    <property type="project" value="UniProtKB-SubCell"/>
</dbReference>
<feature type="transmembrane region" description="Helical" evidence="5">
    <location>
        <begin position="127"/>
        <end position="147"/>
    </location>
</feature>
<dbReference type="InterPro" id="IPR050186">
    <property type="entry name" value="TPT_transporter"/>
</dbReference>
<accession>A0A075AV95</accession>
<feature type="transmembrane region" description="Helical" evidence="5">
    <location>
        <begin position="153"/>
        <end position="171"/>
    </location>
</feature>
<proteinExistence type="inferred from homology"/>
<sequence>MKGYSMEAVAALLSYCMSSIMMTLTNKYVLSVHKFNLNFFLLGCQSLICVCLLLFCRSIGWVKFRQVERRNLIQWYPVSLMLVLMIYTGSKSIQYLKISMFTIFKNLTIILVAIGEQRMFGRSITKLMAFSFSLMVLSSIIGGYNDISFNARGFAWMMLNCLTSAGYVLYMKKKIKNVDFRDFDTVYYNNLISTPIFMFLSLMTENWNEFMQDYFGDGEYVEMKDKLAAGIILSYSTAWALRVTASTTYSMVGALNKLPVAISGMLFMKSEKEVNNGGVFSILLAFLSGLLYSYSQITLQTPKSIPLANEKR</sequence>
<reference evidence="6 8" key="1">
    <citation type="journal article" date="2013" name="Curr. Biol.">
        <title>Shared signatures of parasitism and phylogenomics unite Cryptomycota and microsporidia.</title>
        <authorList>
            <person name="James T.Y."/>
            <person name="Pelin A."/>
            <person name="Bonen L."/>
            <person name="Ahrendt S."/>
            <person name="Sain D."/>
            <person name="Corradi N."/>
            <person name="Stajich J.E."/>
        </authorList>
    </citation>
    <scope>NUCLEOTIDE SEQUENCE [LARGE SCALE GENOMIC DNA]</scope>
    <source>
        <strain evidence="6 8">CSF55</strain>
        <strain evidence="6 8">CSF55</strain>
    </source>
</reference>
<reference evidence="7" key="3">
    <citation type="submission" date="2018-08" db="EMBL/GenBank/DDBJ databases">
        <title>Leveraging single-cell genomics to expand the Fungal Tree of Life.</title>
        <authorList>
            <consortium name="DOE Joint Genome Institute"/>
            <person name="Ahrendt S.R."/>
            <person name="Quandt C.A."/>
            <person name="Ciobanu D."/>
            <person name="Clum A."/>
            <person name="Salamov A."/>
            <person name="Andreopoulos B."/>
            <person name="Cheng J.-F."/>
            <person name="Woyke T."/>
            <person name="Pelin A."/>
            <person name="Henrissat B."/>
            <person name="Reynolds N."/>
            <person name="Benny G.L."/>
            <person name="Smith M.E."/>
            <person name="James T.Y."/>
            <person name="Grigoriev I.V."/>
        </authorList>
    </citation>
    <scope>NUCLEOTIDE SEQUENCE</scope>
    <source>
        <strain evidence="7">CSF55</strain>
    </source>
</reference>
<gene>
    <name evidence="6" type="ORF">O9G_004554</name>
    <name evidence="7" type="ORF">ROZALSC1DRAFT_28138</name>
</gene>
<evidence type="ECO:0000256" key="3">
    <source>
        <dbReference type="ARBA" id="ARBA00022989"/>
    </source>
</evidence>
<dbReference type="Proteomes" id="UP000281549">
    <property type="component" value="Unassembled WGS sequence"/>
</dbReference>
<evidence type="ECO:0000256" key="5">
    <source>
        <dbReference type="RuleBase" id="RU367097"/>
    </source>
</evidence>
<organism evidence="6 8">
    <name type="scientific">Rozella allomycis (strain CSF55)</name>
    <dbReference type="NCBI Taxonomy" id="988480"/>
    <lineage>
        <taxon>Eukaryota</taxon>
        <taxon>Fungi</taxon>
        <taxon>Fungi incertae sedis</taxon>
        <taxon>Cryptomycota</taxon>
        <taxon>Cryptomycota incertae sedis</taxon>
        <taxon>Rozella</taxon>
    </lineage>
</organism>
<comment type="subunit">
    <text evidence="5">Homooligomer.</text>
</comment>
<evidence type="ECO:0000313" key="6">
    <source>
        <dbReference type="EMBL" id="EPZ32602.1"/>
    </source>
</evidence>
<keyword evidence="2 5" id="KW-0812">Transmembrane</keyword>
<evidence type="ECO:0000313" key="8">
    <source>
        <dbReference type="Proteomes" id="UP000030755"/>
    </source>
</evidence>
<keyword evidence="5" id="KW-0813">Transport</keyword>
<evidence type="ECO:0000256" key="4">
    <source>
        <dbReference type="ARBA" id="ARBA00023136"/>
    </source>
</evidence>
<keyword evidence="5" id="KW-0256">Endoplasmic reticulum</keyword>
<feature type="transmembrane region" description="Helical" evidence="5">
    <location>
        <begin position="72"/>
        <end position="89"/>
    </location>
</feature>
<comment type="function">
    <text evidence="5">Involved in the import of GDP-mannose from the cytoplasm into the Golgi lumen.</text>
</comment>
<dbReference type="EMBL" id="KE561132">
    <property type="protein sequence ID" value="EPZ32602.1"/>
    <property type="molecule type" value="Genomic_DNA"/>
</dbReference>
<dbReference type="GO" id="GO:0000139">
    <property type="term" value="C:Golgi membrane"/>
    <property type="evidence" value="ECO:0007669"/>
    <property type="project" value="UniProtKB-SubCell"/>
</dbReference>
<keyword evidence="5" id="KW-0968">Cytoplasmic vesicle</keyword>
<name>A0A075AV95_ROZAC</name>
<dbReference type="Proteomes" id="UP000030755">
    <property type="component" value="Unassembled WGS sequence"/>
</dbReference>
<feature type="transmembrane region" description="Helical" evidence="5">
    <location>
        <begin position="274"/>
        <end position="294"/>
    </location>
</feature>
<keyword evidence="4 5" id="KW-0472">Membrane</keyword>
<dbReference type="HOGENOM" id="CLU_025360_1_2_1"/>
<dbReference type="EMBL" id="ML005075">
    <property type="protein sequence ID" value="RKP20360.1"/>
    <property type="molecule type" value="Genomic_DNA"/>
</dbReference>
<dbReference type="OrthoDB" id="417037at2759"/>
<keyword evidence="8" id="KW-1185">Reference proteome</keyword>